<feature type="domain" description="TOG" evidence="5">
    <location>
        <begin position="2"/>
        <end position="227"/>
    </location>
</feature>
<dbReference type="PANTHER" id="PTHR21567">
    <property type="entry name" value="CLASP"/>
    <property type="match status" value="1"/>
</dbReference>
<evidence type="ECO:0000259" key="5">
    <source>
        <dbReference type="SMART" id="SM01349"/>
    </source>
</evidence>
<feature type="compositionally biased region" description="Basic and acidic residues" evidence="4">
    <location>
        <begin position="861"/>
        <end position="899"/>
    </location>
</feature>
<feature type="domain" description="TOG" evidence="5">
    <location>
        <begin position="1014"/>
        <end position="1253"/>
    </location>
</feature>
<dbReference type="InterPro" id="IPR034085">
    <property type="entry name" value="TOG"/>
</dbReference>
<keyword evidence="3" id="KW-0206">Cytoskeleton</keyword>
<dbReference type="InterPro" id="IPR048491">
    <property type="entry name" value="XMAP215_CLASP_TOG"/>
</dbReference>
<feature type="region of interest" description="Disordered" evidence="4">
    <location>
        <begin position="628"/>
        <end position="712"/>
    </location>
</feature>
<organism evidence="6 7">
    <name type="scientific">Coilia grayii</name>
    <name type="common">Gray's grenadier anchovy</name>
    <dbReference type="NCBI Taxonomy" id="363190"/>
    <lineage>
        <taxon>Eukaryota</taxon>
        <taxon>Metazoa</taxon>
        <taxon>Chordata</taxon>
        <taxon>Craniata</taxon>
        <taxon>Vertebrata</taxon>
        <taxon>Euteleostomi</taxon>
        <taxon>Actinopterygii</taxon>
        <taxon>Neopterygii</taxon>
        <taxon>Teleostei</taxon>
        <taxon>Clupei</taxon>
        <taxon>Clupeiformes</taxon>
        <taxon>Clupeoidei</taxon>
        <taxon>Engraulidae</taxon>
        <taxon>Coilinae</taxon>
        <taxon>Coilia</taxon>
    </lineage>
</organism>
<sequence>MTGLPSESSIMIYGLIPQELHNQLLDHNNYQNRTNGVEELKNILFELDLKPVPPDSIVEFISFLRKLLDDSNFKVLYGTLQVMNLLVQKLDYNVEKYCKQIIYVALKTLGDTRAVTRNEYMNVFRQLMKTVGPQKVLDLVIGHLRHKNSRVREDVLNIIIAAMLTHPRKDFNIPSLCFEVAPYLADSKRKVRHAALELFAVFDYCLDTGKKQPLMKAIDRVELTADVEGLMAAVQARKARHMLPRLSAEGMVEYALVIPKPGQRRSSQFGSGADVDWVLNGGRSSSARSQRTEPDTDRLCGYGSLGSLTDDFPLQRRIVSAGKGKNKLPWERSSLPCAPDPQPSSPSSAKPFSQISSSDDMLSSYSPFRGTVSTFGSVELPPSSGRRERLGRLRRSGSLDSDPDIFKAALSNDTERVFPKPSRLLSGNPGVERTFSLPSNATPPGTFLLPSYPLASLPGGVLTPTLSRRRRADSSLSLSLSMSNTWPNKRESSPHRRDTSPWRDAAGEMFSNRCSPLPLRASLVSSSSTSSFRQALSSSRPVSSISPVSPVTPITPVTALPDRSGSSSSQRASRAEQHLQQQQQQQQQQVERSLHLDLANLALQDQEEEPLNREEMLNSLRSLRNSAAKKRAKVSQSGSELDPDSPDSAVRLEPALDSPCHTSPSVTSPLSESGLSSLCSPLTPTLNGTQTSPGNSAGKSRPARVSSARHRAAVSMEFTSQQAAPPKDKNPSEVSVIGQRVTYHNGPLELEEDSSSEMSPLIARPTGREPVRALRLAKAPQMLSSSSRAFPAGDMPEGVVGKGVFCPVPPSCCPGVPSSSSELGDSLGRVTCDPPEGVYGHAVPGSQQDMETFADGDAEDAAERLKLSKLARDKMRQHRLDQQDGPHPPAERQRGERVRQRARNMVTDSSTDESGSLQDLHLNGNTVASTKSDSPLDDPSSNPASPPGLQSPTKCLSPPHQPSPPTVPPTSRSTLPRLRRAPSLTRTRPSLSQSADELAPGSPSQKKDPQEQAELRPFSKPELALTQSFKLLNSDDWEKKIEGLTFLRCLAQYHTDVLSSRLHDVCLALIQEVRNLRSGVSRVAVVTVGELFARLQRGMDQELDVVARALLHKAGESNAFIRQDVDAALDSMVQHCTPTRTMNALLTGGLSHLNSVVRKCTAQHMATLVEKIGAGRVLSGGKDLTDRILPAVAKLAQDSSQEARYFGRRMLLFLSSHRDFDKMLEKYIPAKDLATVRDTVFTLKTKGLGEMPQDTPSARGRRSLPGSGTVRASSLTREPLSSSKDYGQFSSKGPAHSIADKTEYIKQITALLNSKDFRERIKGIDQLVGDCECTPNLVIGSMFQVFDAYKARLQESNSKVNLYALEALPRIICLLKDNLAQVVYILVPAVVDNHLNSKNSAIYSAAISAIDELIQNLDNALLLQPFCTKAQYLSGKAKVDLIEKVAELVRELYPRKPQMVELKVLPLLWHLLGTSTNSGTVHGRGGSVRGATTNLCQALYDHMGPALAECAASQPTSVHKSLNELLNSLNATN</sequence>
<feature type="compositionally biased region" description="Polar residues" evidence="4">
    <location>
        <begin position="1270"/>
        <end position="1291"/>
    </location>
</feature>
<feature type="domain" description="TOG" evidence="5">
    <location>
        <begin position="1291"/>
        <end position="1519"/>
    </location>
</feature>
<evidence type="ECO:0000256" key="1">
    <source>
        <dbReference type="ARBA" id="ARBA00004245"/>
    </source>
</evidence>
<feature type="compositionally biased region" description="Low complexity" evidence="4">
    <location>
        <begin position="673"/>
        <end position="686"/>
    </location>
</feature>
<dbReference type="InterPro" id="IPR016024">
    <property type="entry name" value="ARM-type_fold"/>
</dbReference>
<feature type="region of interest" description="Disordered" evidence="4">
    <location>
        <begin position="481"/>
        <end position="509"/>
    </location>
</feature>
<feature type="compositionally biased region" description="Low complexity" evidence="4">
    <location>
        <begin position="537"/>
        <end position="572"/>
    </location>
</feature>
<gene>
    <name evidence="6" type="ORF">ACEWY4_005162</name>
</gene>
<feature type="compositionally biased region" description="Polar residues" evidence="4">
    <location>
        <begin position="687"/>
        <end position="698"/>
    </location>
</feature>
<feature type="compositionally biased region" description="Basic and acidic residues" evidence="4">
    <location>
        <begin position="1005"/>
        <end position="1019"/>
    </location>
</feature>
<feature type="compositionally biased region" description="Basic and acidic residues" evidence="4">
    <location>
        <begin position="488"/>
        <end position="501"/>
    </location>
</feature>
<dbReference type="PANTHER" id="PTHR21567:SF87">
    <property type="entry name" value="CRESCERIN-LIKE PROTEIN CHE-12"/>
    <property type="match status" value="1"/>
</dbReference>
<dbReference type="Proteomes" id="UP001591681">
    <property type="component" value="Unassembled WGS sequence"/>
</dbReference>
<evidence type="ECO:0000313" key="6">
    <source>
        <dbReference type="EMBL" id="KAL2098682.1"/>
    </source>
</evidence>
<evidence type="ECO:0000313" key="7">
    <source>
        <dbReference type="Proteomes" id="UP001591681"/>
    </source>
</evidence>
<dbReference type="Gene3D" id="1.25.10.10">
    <property type="entry name" value="Leucine-rich Repeat Variant"/>
    <property type="match status" value="3"/>
</dbReference>
<reference evidence="6 7" key="1">
    <citation type="submission" date="2024-09" db="EMBL/GenBank/DDBJ databases">
        <title>A chromosome-level genome assembly of Gray's grenadier anchovy, Coilia grayii.</title>
        <authorList>
            <person name="Fu Z."/>
        </authorList>
    </citation>
    <scope>NUCLEOTIDE SEQUENCE [LARGE SCALE GENOMIC DNA]</scope>
    <source>
        <strain evidence="6">G4</strain>
        <tissue evidence="6">Muscle</tissue>
    </source>
</reference>
<evidence type="ECO:0000256" key="2">
    <source>
        <dbReference type="ARBA" id="ARBA00022490"/>
    </source>
</evidence>
<feature type="region of interest" description="Disordered" evidence="4">
    <location>
        <begin position="323"/>
        <end position="398"/>
    </location>
</feature>
<feature type="region of interest" description="Disordered" evidence="4">
    <location>
        <begin position="748"/>
        <end position="769"/>
    </location>
</feature>
<feature type="compositionally biased region" description="Polar residues" evidence="4">
    <location>
        <begin position="984"/>
        <end position="995"/>
    </location>
</feature>
<feature type="compositionally biased region" description="Low complexity" evidence="4">
    <location>
        <begin position="580"/>
        <end position="589"/>
    </location>
</feature>
<dbReference type="Pfam" id="PF12348">
    <property type="entry name" value="CLASP_N"/>
    <property type="match status" value="1"/>
</dbReference>
<feature type="compositionally biased region" description="Pro residues" evidence="4">
    <location>
        <begin position="959"/>
        <end position="968"/>
    </location>
</feature>
<comment type="caution">
    <text evidence="6">The sequence shown here is derived from an EMBL/GenBank/DDBJ whole genome shotgun (WGS) entry which is preliminary data.</text>
</comment>
<proteinExistence type="predicted"/>
<dbReference type="InterPro" id="IPR024395">
    <property type="entry name" value="CLASP_N_dom"/>
</dbReference>
<evidence type="ECO:0000256" key="3">
    <source>
        <dbReference type="ARBA" id="ARBA00023212"/>
    </source>
</evidence>
<dbReference type="GO" id="GO:0005856">
    <property type="term" value="C:cytoskeleton"/>
    <property type="evidence" value="ECO:0007669"/>
    <property type="project" value="UniProtKB-SubCell"/>
</dbReference>
<feature type="region of interest" description="Disordered" evidence="4">
    <location>
        <begin position="838"/>
        <end position="1019"/>
    </location>
</feature>
<feature type="compositionally biased region" description="Low complexity" evidence="4">
    <location>
        <begin position="345"/>
        <end position="366"/>
    </location>
</feature>
<accession>A0ABD1KHT2</accession>
<keyword evidence="7" id="KW-1185">Reference proteome</keyword>
<feature type="region of interest" description="Disordered" evidence="4">
    <location>
        <begin position="1247"/>
        <end position="1294"/>
    </location>
</feature>
<comment type="subcellular location">
    <subcellularLocation>
        <location evidence="1">Cytoplasm</location>
        <location evidence="1">Cytoskeleton</location>
    </subcellularLocation>
</comment>
<dbReference type="InterPro" id="IPR011989">
    <property type="entry name" value="ARM-like"/>
</dbReference>
<evidence type="ECO:0000256" key="4">
    <source>
        <dbReference type="SAM" id="MobiDB-lite"/>
    </source>
</evidence>
<dbReference type="SUPFAM" id="SSF48371">
    <property type="entry name" value="ARM repeat"/>
    <property type="match status" value="2"/>
</dbReference>
<feature type="region of interest" description="Disordered" evidence="4">
    <location>
        <begin position="280"/>
        <end position="302"/>
    </location>
</feature>
<feature type="region of interest" description="Disordered" evidence="4">
    <location>
        <begin position="537"/>
        <end position="591"/>
    </location>
</feature>
<keyword evidence="2" id="KW-0963">Cytoplasm</keyword>
<name>A0ABD1KHT2_9TELE</name>
<feature type="compositionally biased region" description="Polar residues" evidence="4">
    <location>
        <begin position="660"/>
        <end position="671"/>
    </location>
</feature>
<protein>
    <recommendedName>
        <fullName evidence="5">TOG domain-containing protein</fullName>
    </recommendedName>
</protein>
<feature type="compositionally biased region" description="Polar residues" evidence="4">
    <location>
        <begin position="906"/>
        <end position="931"/>
    </location>
</feature>
<dbReference type="SMART" id="SM01349">
    <property type="entry name" value="TOG"/>
    <property type="match status" value="3"/>
</dbReference>
<dbReference type="EMBL" id="JBHFQA010000005">
    <property type="protein sequence ID" value="KAL2098682.1"/>
    <property type="molecule type" value="Genomic_DNA"/>
</dbReference>
<dbReference type="Pfam" id="PF21041">
    <property type="entry name" value="XMAP215_CLASP_TOG"/>
    <property type="match status" value="1"/>
</dbReference>